<feature type="compositionally biased region" description="Polar residues" evidence="11">
    <location>
        <begin position="523"/>
        <end position="539"/>
    </location>
</feature>
<keyword evidence="8" id="KW-0804">Transcription</keyword>
<dbReference type="PANTHER" id="PTHR31576:SF2">
    <property type="entry name" value="TATA BOX-BINDING PROTEIN-ASSOCIATED FACTOR RNA POLYMERASE I SUBUNIT B"/>
    <property type="match status" value="1"/>
</dbReference>
<organism evidence="14 15">
    <name type="scientific">Lingula anatina</name>
    <name type="common">Brachiopod</name>
    <name type="synonym">Lingula unguis</name>
    <dbReference type="NCBI Taxonomy" id="7574"/>
    <lineage>
        <taxon>Eukaryota</taxon>
        <taxon>Metazoa</taxon>
        <taxon>Spiralia</taxon>
        <taxon>Lophotrochozoa</taxon>
        <taxon>Brachiopoda</taxon>
        <taxon>Linguliformea</taxon>
        <taxon>Lingulata</taxon>
        <taxon>Lingulida</taxon>
        <taxon>Linguloidea</taxon>
        <taxon>Lingulidae</taxon>
        <taxon>Lingula</taxon>
    </lineage>
</organism>
<proteinExistence type="inferred from homology"/>
<dbReference type="InterPro" id="IPR048538">
    <property type="entry name" value="Rrn7_cyclin_C"/>
</dbReference>
<dbReference type="GO" id="GO:0001164">
    <property type="term" value="F:RNA polymerase I core promoter sequence-specific DNA binding"/>
    <property type="evidence" value="ECO:0007669"/>
    <property type="project" value="InterPro"/>
</dbReference>
<dbReference type="Proteomes" id="UP000085678">
    <property type="component" value="Unplaced"/>
</dbReference>
<comment type="subcellular location">
    <subcellularLocation>
        <location evidence="1">Nucleus</location>
        <location evidence="1">Nucleolus</location>
    </subcellularLocation>
</comment>
<evidence type="ECO:0000256" key="8">
    <source>
        <dbReference type="ARBA" id="ARBA00023163"/>
    </source>
</evidence>
<keyword evidence="5" id="KW-0862">Zinc</keyword>
<dbReference type="Pfam" id="PF20644">
    <property type="entry name" value="Rrn7_cyclin_N"/>
    <property type="match status" value="1"/>
</dbReference>
<comment type="similarity">
    <text evidence="2">Belongs to the RRN7/TAF1B family.</text>
</comment>
<gene>
    <name evidence="15" type="primary">LOC106151119</name>
</gene>
<dbReference type="InterPro" id="IPR048540">
    <property type="entry name" value="Rrn7_cyclin_N"/>
</dbReference>
<evidence type="ECO:0000313" key="15">
    <source>
        <dbReference type="RefSeq" id="XP_023933580.1"/>
    </source>
</evidence>
<feature type="compositionally biased region" description="Acidic residues" evidence="11">
    <location>
        <begin position="181"/>
        <end position="200"/>
    </location>
</feature>
<keyword evidence="10" id="KW-0175">Coiled coil</keyword>
<feature type="domain" description="Rrn7/TAF1B C-terminal cyclin" evidence="13">
    <location>
        <begin position="307"/>
        <end position="448"/>
    </location>
</feature>
<dbReference type="PANTHER" id="PTHR31576">
    <property type="entry name" value="TATA BOX-BINDING PROTEIN-ASSOCIATED FACTOR RNA POLYMERASE I SUBUNIT B"/>
    <property type="match status" value="1"/>
</dbReference>
<evidence type="ECO:0000256" key="4">
    <source>
        <dbReference type="ARBA" id="ARBA00022771"/>
    </source>
</evidence>
<protein>
    <submittedName>
        <fullName evidence="15">TATA box-binding protein-associated factor RNA polymerase I subunit B-like</fullName>
    </submittedName>
</protein>
<feature type="region of interest" description="Disordered" evidence="11">
    <location>
        <begin position="149"/>
        <end position="230"/>
    </location>
</feature>
<dbReference type="OrthoDB" id="6287333at2759"/>
<feature type="domain" description="Rrn7/TAF1B N-terminal cyclin" evidence="12">
    <location>
        <begin position="206"/>
        <end position="289"/>
    </location>
</feature>
<dbReference type="FunCoup" id="A0A2R2MTI9">
    <property type="interactions" value="522"/>
</dbReference>
<evidence type="ECO:0000259" key="13">
    <source>
        <dbReference type="Pfam" id="PF20645"/>
    </source>
</evidence>
<evidence type="ECO:0000259" key="12">
    <source>
        <dbReference type="Pfam" id="PF20644"/>
    </source>
</evidence>
<dbReference type="GO" id="GO:0070860">
    <property type="term" value="C:RNA polymerase I core factor complex"/>
    <property type="evidence" value="ECO:0007669"/>
    <property type="project" value="InterPro"/>
</dbReference>
<dbReference type="Pfam" id="PF20645">
    <property type="entry name" value="Rrn7_cyclin_C"/>
    <property type="match status" value="1"/>
</dbReference>
<keyword evidence="3" id="KW-0479">Metal-binding</keyword>
<accession>A0A2R2MTI9</accession>
<evidence type="ECO:0000313" key="14">
    <source>
        <dbReference type="Proteomes" id="UP000085678"/>
    </source>
</evidence>
<name>A0A2R2MTI9_LINAN</name>
<evidence type="ECO:0000256" key="7">
    <source>
        <dbReference type="ARBA" id="ARBA00023125"/>
    </source>
</evidence>
<dbReference type="RefSeq" id="XP_023933580.1">
    <property type="nucleotide sequence ID" value="XM_024077812.1"/>
</dbReference>
<dbReference type="GO" id="GO:0042790">
    <property type="term" value="P:nucleolar large rRNA transcription by RNA polymerase I"/>
    <property type="evidence" value="ECO:0007669"/>
    <property type="project" value="TreeGrafter"/>
</dbReference>
<dbReference type="InterPro" id="IPR033599">
    <property type="entry name" value="TAF1B/Rrn7"/>
</dbReference>
<evidence type="ECO:0000256" key="3">
    <source>
        <dbReference type="ARBA" id="ARBA00022723"/>
    </source>
</evidence>
<keyword evidence="14" id="KW-1185">Reference proteome</keyword>
<feature type="compositionally biased region" description="Acidic residues" evidence="11">
    <location>
        <begin position="207"/>
        <end position="222"/>
    </location>
</feature>
<keyword evidence="7" id="KW-0238">DNA-binding</keyword>
<evidence type="ECO:0000256" key="9">
    <source>
        <dbReference type="ARBA" id="ARBA00023242"/>
    </source>
</evidence>
<feature type="coiled-coil region" evidence="10">
    <location>
        <begin position="685"/>
        <end position="712"/>
    </location>
</feature>
<keyword evidence="9" id="KW-0539">Nucleus</keyword>
<dbReference type="STRING" id="7574.A0A2R2MTI9"/>
<dbReference type="KEGG" id="lak:106151119"/>
<dbReference type="AlphaFoldDB" id="A0A2R2MTI9"/>
<reference evidence="15" key="1">
    <citation type="submission" date="2025-08" db="UniProtKB">
        <authorList>
            <consortium name="RefSeq"/>
        </authorList>
    </citation>
    <scope>IDENTIFICATION</scope>
    <source>
        <tissue evidence="15">Gonads</tissue>
    </source>
</reference>
<feature type="region of interest" description="Disordered" evidence="11">
    <location>
        <begin position="514"/>
        <end position="539"/>
    </location>
</feature>
<dbReference type="GeneID" id="106151119"/>
<evidence type="ECO:0000256" key="5">
    <source>
        <dbReference type="ARBA" id="ARBA00022833"/>
    </source>
</evidence>
<dbReference type="GO" id="GO:0005668">
    <property type="term" value="C:RNA polymerase transcription factor SL1 complex"/>
    <property type="evidence" value="ECO:0007669"/>
    <property type="project" value="TreeGrafter"/>
</dbReference>
<sequence>MASCITCGESDFHYMDGHYFCVHCQTQSQDFREEEAEEEFGAQSYSLLVSSSQQKETAKQKKKVDRGRPWSTTEAFQLIIKEQVKSFISLNAPAQLQDIVFRLWALYLSKVGIAFTEISRNPQKIVNPRHRDKYPATLENPEIKPRRYRKTWCKSQGHDGKTPEERIVEPELQETLQNEEFYAEDNPLEEEEEGDEEEESSGSGSSLEDEDDRVEGGEEQNEEQGKVLPKRVAKHSKTTYRIEKMTLTLTISFCYLGLLYSKCQVVASDFVRWIKEDRIPFVNVTKYFPADFKLQNYDSQTFSCKTIPTAERIRYNTGRLALFLELKNVPDVDVHILLSRYVMEMNLPGELHAMVRRLYKTTLKQVHFRGNENGKGSIKHSIPNYEAVAMAYIVIILKLLLGLDDHTERELSRYATRLSDILQPKQPLFIWEDWVHYMEKKLSVKQSTFSLPSNEREVQLTSNISGCLAYHDCRIQGAQLGGQRNLKRKSLRKEAREAIQMPFTILMERLNLTDPQPTIDPPSLTSPASTKHSELTTGSADTCKEKDFSVCSLKYLIEDAEFLEELEKQGLSDFTISSALEAEDSEEEEEEEGSGVDMFASQDSRKRVRKKKHCGSVPRKRQMQEAILSTVGGKTAPKDKITMNELQDLAQTLLRANERYVLYNDPGLKEAHRHRSYLWLTDVCCKIIECDKKTLEKEIEELEFVYIIAQEDLDKKSQQRRMRLLKKFIIKR</sequence>
<evidence type="ECO:0000256" key="10">
    <source>
        <dbReference type="SAM" id="Coils"/>
    </source>
</evidence>
<dbReference type="GO" id="GO:0008270">
    <property type="term" value="F:zinc ion binding"/>
    <property type="evidence" value="ECO:0007669"/>
    <property type="project" value="UniProtKB-KW"/>
</dbReference>
<dbReference type="InParanoid" id="A0A2R2MTI9"/>
<evidence type="ECO:0000256" key="11">
    <source>
        <dbReference type="SAM" id="MobiDB-lite"/>
    </source>
</evidence>
<keyword evidence="4" id="KW-0863">Zinc-finger</keyword>
<feature type="compositionally biased region" description="Basic and acidic residues" evidence="11">
    <location>
        <begin position="156"/>
        <end position="169"/>
    </location>
</feature>
<evidence type="ECO:0000256" key="6">
    <source>
        <dbReference type="ARBA" id="ARBA00023015"/>
    </source>
</evidence>
<evidence type="ECO:0000256" key="1">
    <source>
        <dbReference type="ARBA" id="ARBA00004604"/>
    </source>
</evidence>
<keyword evidence="6" id="KW-0805">Transcription regulation</keyword>
<evidence type="ECO:0000256" key="2">
    <source>
        <dbReference type="ARBA" id="ARBA00006899"/>
    </source>
</evidence>